<organism evidence="1 2">
    <name type="scientific">Actinoallomurus iriomotensis</name>
    <dbReference type="NCBI Taxonomy" id="478107"/>
    <lineage>
        <taxon>Bacteria</taxon>
        <taxon>Bacillati</taxon>
        <taxon>Actinomycetota</taxon>
        <taxon>Actinomycetes</taxon>
        <taxon>Streptosporangiales</taxon>
        <taxon>Thermomonosporaceae</taxon>
        <taxon>Actinoallomurus</taxon>
    </lineage>
</organism>
<proteinExistence type="predicted"/>
<protein>
    <submittedName>
        <fullName evidence="1">Uncharacterized protein</fullName>
    </submittedName>
</protein>
<sequence>MNTVPLAGDTPPKPNTGKGRLIICRNCREEKRYYADHLCSACWKRWDGAGRPAEVPPPRKRGQAAAMPSRLRDYVIASDSGTMSAAKTAKRLGVSPRTVYRYRARLRQGEVPA</sequence>
<dbReference type="AlphaFoldDB" id="A0A9W6VXJ7"/>
<dbReference type="RefSeq" id="WP_285636923.1">
    <property type="nucleotide sequence ID" value="NZ_BSTJ01000023.1"/>
</dbReference>
<accession>A0A9W6VXJ7</accession>
<dbReference type="Proteomes" id="UP001165135">
    <property type="component" value="Unassembled WGS sequence"/>
</dbReference>
<comment type="caution">
    <text evidence="1">The sequence shown here is derived from an EMBL/GenBank/DDBJ whole genome shotgun (WGS) entry which is preliminary data.</text>
</comment>
<evidence type="ECO:0000313" key="2">
    <source>
        <dbReference type="Proteomes" id="UP001165135"/>
    </source>
</evidence>
<name>A0A9W6VXJ7_9ACTN</name>
<reference evidence="1" key="1">
    <citation type="submission" date="2023-03" db="EMBL/GenBank/DDBJ databases">
        <title>Actinoallomurus iriomotensis NBRC 103681.</title>
        <authorList>
            <person name="Ichikawa N."/>
            <person name="Sato H."/>
            <person name="Tonouchi N."/>
        </authorList>
    </citation>
    <scope>NUCLEOTIDE SEQUENCE</scope>
    <source>
        <strain evidence="1">NBRC 103681</strain>
    </source>
</reference>
<dbReference type="EMBL" id="BSTJ01000023">
    <property type="protein sequence ID" value="GLY81876.1"/>
    <property type="molecule type" value="Genomic_DNA"/>
</dbReference>
<gene>
    <name evidence="1" type="ORF">Airi01_101430</name>
</gene>
<evidence type="ECO:0000313" key="1">
    <source>
        <dbReference type="EMBL" id="GLY81876.1"/>
    </source>
</evidence>
<dbReference type="Pfam" id="PF13551">
    <property type="entry name" value="HTH_29"/>
    <property type="match status" value="1"/>
</dbReference>